<comment type="caution">
    <text evidence="1">The sequence shown here is derived from an EMBL/GenBank/DDBJ whole genome shotgun (WGS) entry which is preliminary data.</text>
</comment>
<evidence type="ECO:0000313" key="1">
    <source>
        <dbReference type="EMBL" id="CAA7260533.1"/>
    </source>
</evidence>
<dbReference type="AlphaFoldDB" id="A0A8S0WF67"/>
<organism evidence="1 2">
    <name type="scientific">Cyclocybe aegerita</name>
    <name type="common">Black poplar mushroom</name>
    <name type="synonym">Agrocybe aegerita</name>
    <dbReference type="NCBI Taxonomy" id="1973307"/>
    <lineage>
        <taxon>Eukaryota</taxon>
        <taxon>Fungi</taxon>
        <taxon>Dikarya</taxon>
        <taxon>Basidiomycota</taxon>
        <taxon>Agaricomycotina</taxon>
        <taxon>Agaricomycetes</taxon>
        <taxon>Agaricomycetidae</taxon>
        <taxon>Agaricales</taxon>
        <taxon>Agaricineae</taxon>
        <taxon>Bolbitiaceae</taxon>
        <taxon>Cyclocybe</taxon>
    </lineage>
</organism>
<gene>
    <name evidence="1" type="ORF">AAE3_LOCUS2705</name>
</gene>
<evidence type="ECO:0000313" key="2">
    <source>
        <dbReference type="Proteomes" id="UP000467700"/>
    </source>
</evidence>
<dbReference type="EMBL" id="CACVBS010000029">
    <property type="protein sequence ID" value="CAA7260533.1"/>
    <property type="molecule type" value="Genomic_DNA"/>
</dbReference>
<name>A0A8S0WF67_CYCAE</name>
<proteinExistence type="predicted"/>
<protein>
    <submittedName>
        <fullName evidence="1">Uncharacterized protein</fullName>
    </submittedName>
</protein>
<reference evidence="1 2" key="1">
    <citation type="submission" date="2020-01" db="EMBL/GenBank/DDBJ databases">
        <authorList>
            <person name="Gupta K D."/>
        </authorList>
    </citation>
    <scope>NUCLEOTIDE SEQUENCE [LARGE SCALE GENOMIC DNA]</scope>
</reference>
<keyword evidence="2" id="KW-1185">Reference proteome</keyword>
<sequence>MPYAVHDTQFIGQEHYDANCMDLCDLLQTMKLDPAYHQGKTAENSILAVPPPLDIQDELMVEDITHQCDTASEISNLSSSPRREELYGCAYLQAIQSQLTSDGYTTTGGEYLDAIFTHREILYAHPAAHQECARAFTDIAYMLEKRAWRADREADIEAVTAFRHEAWVIAATLAPAPSKPKDTISNSTGNQSGCVFMPVM</sequence>
<dbReference type="OrthoDB" id="2651020at2759"/>
<accession>A0A8S0WF67</accession>
<dbReference type="Proteomes" id="UP000467700">
    <property type="component" value="Unassembled WGS sequence"/>
</dbReference>